<evidence type="ECO:0000256" key="8">
    <source>
        <dbReference type="ARBA" id="ARBA00036243"/>
    </source>
</evidence>
<dbReference type="PROSITE" id="PS50905">
    <property type="entry name" value="FERRITIN_LIKE"/>
    <property type="match status" value="1"/>
</dbReference>
<keyword evidence="5" id="KW-0560">Oxidoreductase</keyword>
<accession>R9B543</accession>
<dbReference type="EMBL" id="AQFM01000030">
    <property type="protein sequence ID" value="EOR09563.1"/>
    <property type="molecule type" value="Genomic_DNA"/>
</dbReference>
<dbReference type="InterPro" id="IPR008331">
    <property type="entry name" value="Ferritin_DPS_dom"/>
</dbReference>
<evidence type="ECO:0000256" key="3">
    <source>
        <dbReference type="ARBA" id="ARBA00022448"/>
    </source>
</evidence>
<keyword evidence="9 10" id="KW-0479">Metal-binding</keyword>
<evidence type="ECO:0000256" key="6">
    <source>
        <dbReference type="ARBA" id="ARBA00023004"/>
    </source>
</evidence>
<comment type="catalytic activity">
    <reaction evidence="8">
        <text>Fe(2+)(in) = Fe(2+)(out)</text>
        <dbReference type="Rhea" id="RHEA:28486"/>
        <dbReference type="ChEBI" id="CHEBI:29033"/>
    </reaction>
</comment>
<dbReference type="PATRIC" id="fig|1120927.3.peg.929"/>
<dbReference type="eggNOG" id="COG2193">
    <property type="taxonomic scope" value="Bacteria"/>
</dbReference>
<feature type="binding site" evidence="10">
    <location>
        <position position="55"/>
    </location>
    <ligand>
        <name>Fe cation</name>
        <dbReference type="ChEBI" id="CHEBI:24875"/>
        <label>3</label>
    </ligand>
</feature>
<dbReference type="InterPro" id="IPR012347">
    <property type="entry name" value="Ferritin-like"/>
</dbReference>
<dbReference type="GO" id="GO:0020037">
    <property type="term" value="F:heme binding"/>
    <property type="evidence" value="ECO:0007669"/>
    <property type="project" value="TreeGrafter"/>
</dbReference>
<dbReference type="PRINTS" id="PR00601">
    <property type="entry name" value="BACFERRITIN"/>
</dbReference>
<name>R9B543_9GAMM</name>
<protein>
    <recommendedName>
        <fullName evidence="9">Bacterioferritin</fullName>
        <ecNumber evidence="9">1.16.3.1</ecNumber>
    </recommendedName>
</protein>
<keyword evidence="6 9" id="KW-0408">Iron</keyword>
<feature type="binding site" evidence="10">
    <location>
        <position position="51"/>
    </location>
    <ligand>
        <name>Fe cation</name>
        <dbReference type="ChEBI" id="CHEBI:24875"/>
        <label>3</label>
    </ligand>
</feature>
<evidence type="ECO:0000256" key="5">
    <source>
        <dbReference type="ARBA" id="ARBA00023002"/>
    </source>
</evidence>
<keyword evidence="2 9" id="KW-0409">Iron storage</keyword>
<feature type="binding site" evidence="10">
    <location>
        <position position="56"/>
    </location>
    <ligand>
        <name>Fe cation</name>
        <dbReference type="ChEBI" id="CHEBI:24875"/>
        <label>2</label>
    </ligand>
</feature>
<dbReference type="Proteomes" id="UP000016201">
    <property type="component" value="Unassembled WGS sequence"/>
</dbReference>
<dbReference type="PANTHER" id="PTHR30295:SF9">
    <property type="entry name" value="BACTERIOFERRITIN"/>
    <property type="match status" value="1"/>
</dbReference>
<keyword evidence="7" id="KW-0406">Ion transport</keyword>
<keyword evidence="4" id="KW-0410">Iron transport</keyword>
<evidence type="ECO:0000256" key="10">
    <source>
        <dbReference type="PIRSR" id="PIRSR002560-1"/>
    </source>
</evidence>
<dbReference type="PIRSF" id="PIRSF002560">
    <property type="entry name" value="Bacterioferritin"/>
    <property type="match status" value="1"/>
</dbReference>
<feature type="binding site" evidence="10">
    <location>
        <position position="59"/>
    </location>
    <ligand>
        <name>Fe cation</name>
        <dbReference type="ChEBI" id="CHEBI:24875"/>
        <label>1</label>
    </ligand>
</feature>
<evidence type="ECO:0000256" key="9">
    <source>
        <dbReference type="PIRNR" id="PIRNR002560"/>
    </source>
</evidence>
<evidence type="ECO:0000256" key="7">
    <source>
        <dbReference type="ARBA" id="ARBA00023065"/>
    </source>
</evidence>
<organism evidence="12 13">
    <name type="scientific">Acinetobacter tandoii DSM 14970 = CIP 107469</name>
    <dbReference type="NCBI Taxonomy" id="1120927"/>
    <lineage>
        <taxon>Bacteria</taxon>
        <taxon>Pseudomonadati</taxon>
        <taxon>Pseudomonadota</taxon>
        <taxon>Gammaproteobacteria</taxon>
        <taxon>Moraxellales</taxon>
        <taxon>Moraxellaceae</taxon>
        <taxon>Acinetobacter</taxon>
    </lineage>
</organism>
<evidence type="ECO:0000259" key="11">
    <source>
        <dbReference type="PROSITE" id="PS50905"/>
    </source>
</evidence>
<gene>
    <name evidence="12" type="ORF">I593_00969</name>
</gene>
<evidence type="ECO:0000313" key="13">
    <source>
        <dbReference type="Proteomes" id="UP000016201"/>
    </source>
</evidence>
<feature type="binding site" evidence="10">
    <location>
        <position position="98"/>
    </location>
    <ligand>
        <name>Fe cation</name>
        <dbReference type="ChEBI" id="CHEBI:24875"/>
        <label>2</label>
    </ligand>
</feature>
<proteinExistence type="inferred from homology"/>
<comment type="function">
    <text evidence="9">Iron-storage protein, whose ferroxidase center binds Fe(2+), oxidizes it using dioxygen to Fe(3+), and participates in the subsequent Fe(3+) oxide mineral core formation within the central cavity of the BFR protein shell.</text>
</comment>
<keyword evidence="3" id="KW-0813">Transport</keyword>
<feature type="domain" description="Ferritin-like diiron" evidence="11">
    <location>
        <begin position="6"/>
        <end position="150"/>
    </location>
</feature>
<feature type="binding site" evidence="10">
    <location>
        <position position="132"/>
    </location>
    <ligand>
        <name>Fe cation</name>
        <dbReference type="ChEBI" id="CHEBI:24875"/>
        <label>1</label>
    </ligand>
</feature>
<dbReference type="SUPFAM" id="SSF47240">
    <property type="entry name" value="Ferritin-like"/>
    <property type="match status" value="1"/>
</dbReference>
<evidence type="ECO:0000256" key="4">
    <source>
        <dbReference type="ARBA" id="ARBA00022496"/>
    </source>
</evidence>
<dbReference type="GO" id="GO:0006826">
    <property type="term" value="P:iron ion transport"/>
    <property type="evidence" value="ECO:0007669"/>
    <property type="project" value="UniProtKB-KW"/>
</dbReference>
<comment type="catalytic activity">
    <reaction evidence="9">
        <text>4 Fe(2+) + O2 + 4 H(+) = 4 Fe(3+) + 2 H2O</text>
        <dbReference type="Rhea" id="RHEA:11148"/>
        <dbReference type="ChEBI" id="CHEBI:15377"/>
        <dbReference type="ChEBI" id="CHEBI:15378"/>
        <dbReference type="ChEBI" id="CHEBI:15379"/>
        <dbReference type="ChEBI" id="CHEBI:29033"/>
        <dbReference type="ChEBI" id="CHEBI:29034"/>
        <dbReference type="EC" id="1.16.3.1"/>
    </reaction>
</comment>
<dbReference type="GO" id="GO:0006879">
    <property type="term" value="P:intracellular iron ion homeostasis"/>
    <property type="evidence" value="ECO:0007669"/>
    <property type="project" value="UniProtKB-KW"/>
</dbReference>
<reference evidence="12 13" key="1">
    <citation type="submission" date="2013-03" db="EMBL/GenBank/DDBJ databases">
        <title>The Genome Sequence of Acinetobacter tandoii CIP 107469.</title>
        <authorList>
            <consortium name="The Broad Institute Genome Sequencing Platform"/>
            <consortium name="The Broad Institute Genome Sequencing Center for Infectious Disease"/>
            <person name="Cerqueira G."/>
            <person name="Feldgarden M."/>
            <person name="Courvalin P."/>
            <person name="Perichon B."/>
            <person name="Grillot-Courvalin C."/>
            <person name="Clermont D."/>
            <person name="Rocha E."/>
            <person name="Yoon E.-J."/>
            <person name="Nemec A."/>
            <person name="Walker B."/>
            <person name="Young S.K."/>
            <person name="Zeng Q."/>
            <person name="Gargeya S."/>
            <person name="Fitzgerald M."/>
            <person name="Haas B."/>
            <person name="Abouelleil A."/>
            <person name="Alvarado L."/>
            <person name="Arachchi H.M."/>
            <person name="Berlin A.M."/>
            <person name="Chapman S.B."/>
            <person name="Dewar J."/>
            <person name="Goldberg J."/>
            <person name="Griggs A."/>
            <person name="Gujja S."/>
            <person name="Hansen M."/>
            <person name="Howarth C."/>
            <person name="Imamovic A."/>
            <person name="Larimer J."/>
            <person name="McCowan C."/>
            <person name="Murphy C."/>
            <person name="Neiman D."/>
            <person name="Pearson M."/>
            <person name="Priest M."/>
            <person name="Roberts A."/>
            <person name="Saif S."/>
            <person name="Shea T."/>
            <person name="Sisk P."/>
            <person name="Sykes S."/>
            <person name="Wortman J."/>
            <person name="Nusbaum C."/>
            <person name="Birren B."/>
        </authorList>
    </citation>
    <scope>NUCLEOTIDE SEQUENCE [LARGE SCALE GENOMIC DNA]</scope>
    <source>
        <strain evidence="12 13">CIP 107469</strain>
    </source>
</reference>
<dbReference type="InterPro" id="IPR009078">
    <property type="entry name" value="Ferritin-like_SF"/>
</dbReference>
<dbReference type="InterPro" id="IPR009040">
    <property type="entry name" value="Ferritin-like_diiron"/>
</dbReference>
<dbReference type="PANTHER" id="PTHR30295">
    <property type="entry name" value="BACTERIOFERRITIN"/>
    <property type="match status" value="1"/>
</dbReference>
<feature type="binding site" evidence="10">
    <location>
        <position position="56"/>
    </location>
    <ligand>
        <name>Fe cation</name>
        <dbReference type="ChEBI" id="CHEBI:24875"/>
        <label>1</label>
    </ligand>
</feature>
<dbReference type="NCBIfam" id="TIGR00754">
    <property type="entry name" value="bfr"/>
    <property type="match status" value="1"/>
</dbReference>
<evidence type="ECO:0000256" key="1">
    <source>
        <dbReference type="ARBA" id="ARBA00008093"/>
    </source>
</evidence>
<dbReference type="Gene3D" id="1.20.1260.10">
    <property type="match status" value="1"/>
</dbReference>
<feature type="binding site" evidence="10">
    <location>
        <position position="23"/>
    </location>
    <ligand>
        <name>Fe cation</name>
        <dbReference type="ChEBI" id="CHEBI:24875"/>
        <label>1</label>
    </ligand>
</feature>
<evidence type="ECO:0000313" key="12">
    <source>
        <dbReference type="EMBL" id="EOR09563.1"/>
    </source>
</evidence>
<dbReference type="Pfam" id="PF00210">
    <property type="entry name" value="Ferritin"/>
    <property type="match status" value="1"/>
</dbReference>
<sequence>MGYNEMRGNPEVVDYLNMLIGGELAARDQYLIHSRMYEDWGLSKIFERIDHEMQEEASHADALIRRVLFLEGTPNMNRDDIHVGQDVVTCLKADLALEYHVREKLAQGVKLAEEKGDYVTRDMLRQQMSDTEEDHTYWLEKQIRLIELIGLQNYIQSQM</sequence>
<dbReference type="CDD" id="cd00907">
    <property type="entry name" value="Bacterioferritin"/>
    <property type="match status" value="1"/>
</dbReference>
<dbReference type="GO" id="GO:0004322">
    <property type="term" value="F:ferroxidase activity"/>
    <property type="evidence" value="ECO:0007669"/>
    <property type="project" value="UniProtKB-EC"/>
</dbReference>
<dbReference type="GO" id="GO:0008199">
    <property type="term" value="F:ferric iron binding"/>
    <property type="evidence" value="ECO:0007669"/>
    <property type="project" value="InterPro"/>
</dbReference>
<feature type="binding site" evidence="10">
    <location>
        <position position="132"/>
    </location>
    <ligand>
        <name>Fe cation</name>
        <dbReference type="ChEBI" id="CHEBI:24875"/>
        <label>2</label>
    </ligand>
</feature>
<dbReference type="GO" id="GO:0005829">
    <property type="term" value="C:cytosol"/>
    <property type="evidence" value="ECO:0007669"/>
    <property type="project" value="TreeGrafter"/>
</dbReference>
<comment type="caution">
    <text evidence="12">The sequence shown here is derived from an EMBL/GenBank/DDBJ whole genome shotgun (WGS) entry which is preliminary data.</text>
</comment>
<comment type="similarity">
    <text evidence="1 9">Belongs to the bacterioferritin family.</text>
</comment>
<dbReference type="EC" id="1.16.3.1" evidence="9"/>
<keyword evidence="13" id="KW-1185">Reference proteome</keyword>
<feature type="binding site" evidence="10">
    <location>
        <position position="135"/>
    </location>
    <ligand>
        <name>Fe cation</name>
        <dbReference type="ChEBI" id="CHEBI:24875"/>
        <label>2</label>
    </ligand>
</feature>
<evidence type="ECO:0000256" key="2">
    <source>
        <dbReference type="ARBA" id="ARBA00022434"/>
    </source>
</evidence>
<dbReference type="AlphaFoldDB" id="R9B543"/>
<dbReference type="InterPro" id="IPR002024">
    <property type="entry name" value="Bacterioferritin"/>
</dbReference>